<accession>A0A1X9YSG4</accession>
<reference evidence="3" key="1">
    <citation type="submission" date="2017-05" db="EMBL/GenBank/DDBJ databases">
        <authorList>
            <person name="Ray J."/>
            <person name="Price M."/>
            <person name="Deutschbauer A."/>
        </authorList>
    </citation>
    <scope>NUCLEOTIDE SEQUENCE [LARGE SCALE GENOMIC DNA]</scope>
    <source>
        <strain evidence="3">DSM 19842</strain>
    </source>
</reference>
<evidence type="ECO:0000256" key="1">
    <source>
        <dbReference type="SAM" id="Phobius"/>
    </source>
</evidence>
<proteinExistence type="predicted"/>
<organism evidence="2 3">
    <name type="scientific">Pontibacter actiniarum</name>
    <dbReference type="NCBI Taxonomy" id="323450"/>
    <lineage>
        <taxon>Bacteria</taxon>
        <taxon>Pseudomonadati</taxon>
        <taxon>Bacteroidota</taxon>
        <taxon>Cytophagia</taxon>
        <taxon>Cytophagales</taxon>
        <taxon>Hymenobacteraceae</taxon>
        <taxon>Pontibacter</taxon>
    </lineage>
</organism>
<evidence type="ECO:0000313" key="2">
    <source>
        <dbReference type="EMBL" id="ARS35819.1"/>
    </source>
</evidence>
<dbReference type="EMBL" id="CP021235">
    <property type="protein sequence ID" value="ARS35819.1"/>
    <property type="molecule type" value="Genomic_DNA"/>
</dbReference>
<keyword evidence="1" id="KW-0812">Transmembrane</keyword>
<dbReference type="OrthoDB" id="9932167at2"/>
<dbReference type="RefSeq" id="WP_025606942.1">
    <property type="nucleotide sequence ID" value="NZ_CP021235.1"/>
</dbReference>
<protein>
    <submittedName>
        <fullName evidence="2">Uncharacterized protein</fullName>
    </submittedName>
</protein>
<name>A0A1X9YSG4_9BACT</name>
<gene>
    <name evidence="2" type="ORF">CA264_10395</name>
</gene>
<evidence type="ECO:0000313" key="3">
    <source>
        <dbReference type="Proteomes" id="UP000266292"/>
    </source>
</evidence>
<feature type="transmembrane region" description="Helical" evidence="1">
    <location>
        <begin position="47"/>
        <end position="74"/>
    </location>
</feature>
<sequence>MIQAIFGGIFLEHIGLLVRWLILCIIDTVRGKEPKSFKTIKNKYRGITADSVAYGFGNKVIGTVFLLVVILAVFKAESLFQN</sequence>
<keyword evidence="1" id="KW-1133">Transmembrane helix</keyword>
<feature type="transmembrane region" description="Helical" evidence="1">
    <location>
        <begin position="6"/>
        <end position="26"/>
    </location>
</feature>
<keyword evidence="3" id="KW-1185">Reference proteome</keyword>
<keyword evidence="1" id="KW-0472">Membrane</keyword>
<dbReference type="AlphaFoldDB" id="A0A1X9YSG4"/>
<dbReference type="Proteomes" id="UP000266292">
    <property type="component" value="Chromosome"/>
</dbReference>
<dbReference type="KEGG" id="pact:CA264_10395"/>